<feature type="domain" description="UvrD-like helicase C-terminal" evidence="13">
    <location>
        <begin position="286"/>
        <end position="439"/>
    </location>
</feature>
<evidence type="ECO:0000256" key="9">
    <source>
        <dbReference type="ARBA" id="ARBA00034808"/>
    </source>
</evidence>
<dbReference type="InterPro" id="IPR014017">
    <property type="entry name" value="DNA_helicase_UvrD-like_C"/>
</dbReference>
<dbReference type="InterPro" id="IPR027417">
    <property type="entry name" value="P-loop_NTPase"/>
</dbReference>
<evidence type="ECO:0000256" key="10">
    <source>
        <dbReference type="ARBA" id="ARBA00048988"/>
    </source>
</evidence>
<protein>
    <recommendedName>
        <fullName evidence="9">DNA 3'-5' helicase</fullName>
        <ecNumber evidence="9">5.6.2.4</ecNumber>
    </recommendedName>
</protein>
<comment type="catalytic activity">
    <reaction evidence="10">
        <text>ATP + H2O = ADP + phosphate + H(+)</text>
        <dbReference type="Rhea" id="RHEA:13065"/>
        <dbReference type="ChEBI" id="CHEBI:15377"/>
        <dbReference type="ChEBI" id="CHEBI:15378"/>
        <dbReference type="ChEBI" id="CHEBI:30616"/>
        <dbReference type="ChEBI" id="CHEBI:43474"/>
        <dbReference type="ChEBI" id="CHEBI:456216"/>
        <dbReference type="EC" id="5.6.2.4"/>
    </reaction>
</comment>
<dbReference type="EMBL" id="QNBC01000174">
    <property type="protein sequence ID" value="RKX64298.1"/>
    <property type="molecule type" value="Genomic_DNA"/>
</dbReference>
<evidence type="ECO:0000313" key="15">
    <source>
        <dbReference type="Proteomes" id="UP000282321"/>
    </source>
</evidence>
<feature type="non-terminal residue" evidence="14">
    <location>
        <position position="439"/>
    </location>
</feature>
<dbReference type="GO" id="GO:0003677">
    <property type="term" value="F:DNA binding"/>
    <property type="evidence" value="ECO:0007669"/>
    <property type="project" value="UniProtKB-KW"/>
</dbReference>
<gene>
    <name evidence="14" type="ORF">DRP44_08525</name>
</gene>
<evidence type="ECO:0000256" key="8">
    <source>
        <dbReference type="ARBA" id="ARBA00034617"/>
    </source>
</evidence>
<reference evidence="14 15" key="1">
    <citation type="submission" date="2018-06" db="EMBL/GenBank/DDBJ databases">
        <title>Extensive metabolic versatility and redundancy in microbially diverse, dynamic hydrothermal sediments.</title>
        <authorList>
            <person name="Dombrowski N."/>
            <person name="Teske A."/>
            <person name="Baker B.J."/>
        </authorList>
    </citation>
    <scope>NUCLEOTIDE SEQUENCE [LARGE SCALE GENOMIC DNA]</scope>
    <source>
        <strain evidence="14">B35_G9</strain>
    </source>
</reference>
<keyword evidence="3 11" id="KW-0378">Hydrolase</keyword>
<comment type="similarity">
    <text evidence="1">Belongs to the helicase family. UvrD subfamily.</text>
</comment>
<dbReference type="Gene3D" id="1.10.10.160">
    <property type="match status" value="1"/>
</dbReference>
<evidence type="ECO:0000259" key="12">
    <source>
        <dbReference type="PROSITE" id="PS51198"/>
    </source>
</evidence>
<evidence type="ECO:0000256" key="6">
    <source>
        <dbReference type="ARBA" id="ARBA00023125"/>
    </source>
</evidence>
<feature type="binding site" evidence="11">
    <location>
        <begin position="29"/>
        <end position="36"/>
    </location>
    <ligand>
        <name>ATP</name>
        <dbReference type="ChEBI" id="CHEBI:30616"/>
    </ligand>
</feature>
<dbReference type="Proteomes" id="UP000282321">
    <property type="component" value="Unassembled WGS sequence"/>
</dbReference>
<dbReference type="GO" id="GO:0016787">
    <property type="term" value="F:hydrolase activity"/>
    <property type="evidence" value="ECO:0007669"/>
    <property type="project" value="UniProtKB-UniRule"/>
</dbReference>
<comment type="caution">
    <text evidence="14">The sequence shown here is derived from an EMBL/GenBank/DDBJ whole genome shotgun (WGS) entry which is preliminary data.</text>
</comment>
<name>A0A660S461_UNCT6</name>
<dbReference type="InterPro" id="IPR014016">
    <property type="entry name" value="UvrD-like_ATP-bd"/>
</dbReference>
<feature type="domain" description="UvrD-like helicase ATP-binding" evidence="12">
    <location>
        <begin position="8"/>
        <end position="285"/>
    </location>
</feature>
<evidence type="ECO:0000256" key="7">
    <source>
        <dbReference type="ARBA" id="ARBA00023235"/>
    </source>
</evidence>
<evidence type="ECO:0000256" key="5">
    <source>
        <dbReference type="ARBA" id="ARBA00022840"/>
    </source>
</evidence>
<dbReference type="GO" id="GO:0005524">
    <property type="term" value="F:ATP binding"/>
    <property type="evidence" value="ECO:0007669"/>
    <property type="project" value="UniProtKB-UniRule"/>
</dbReference>
<dbReference type="GO" id="GO:0005829">
    <property type="term" value="C:cytosol"/>
    <property type="evidence" value="ECO:0007669"/>
    <property type="project" value="TreeGrafter"/>
</dbReference>
<dbReference type="Pfam" id="PF13361">
    <property type="entry name" value="UvrD_C"/>
    <property type="match status" value="1"/>
</dbReference>
<dbReference type="Gene3D" id="3.40.50.300">
    <property type="entry name" value="P-loop containing nucleotide triphosphate hydrolases"/>
    <property type="match status" value="2"/>
</dbReference>
<dbReference type="InterPro" id="IPR000212">
    <property type="entry name" value="DNA_helicase_UvrD/REP"/>
</dbReference>
<evidence type="ECO:0000313" key="14">
    <source>
        <dbReference type="EMBL" id="RKX64298.1"/>
    </source>
</evidence>
<dbReference type="GO" id="GO:0000725">
    <property type="term" value="P:recombinational repair"/>
    <property type="evidence" value="ECO:0007669"/>
    <property type="project" value="TreeGrafter"/>
</dbReference>
<evidence type="ECO:0000256" key="1">
    <source>
        <dbReference type="ARBA" id="ARBA00009922"/>
    </source>
</evidence>
<comment type="catalytic activity">
    <reaction evidence="8">
        <text>Couples ATP hydrolysis with the unwinding of duplex DNA by translocating in the 3'-5' direction.</text>
        <dbReference type="EC" id="5.6.2.4"/>
    </reaction>
</comment>
<evidence type="ECO:0000256" key="3">
    <source>
        <dbReference type="ARBA" id="ARBA00022801"/>
    </source>
</evidence>
<organism evidence="14 15">
    <name type="scientific">candidate division TA06 bacterium</name>
    <dbReference type="NCBI Taxonomy" id="2250710"/>
    <lineage>
        <taxon>Bacteria</taxon>
        <taxon>Bacteria division TA06</taxon>
    </lineage>
</organism>
<dbReference type="SUPFAM" id="SSF52540">
    <property type="entry name" value="P-loop containing nucleoside triphosphate hydrolases"/>
    <property type="match status" value="1"/>
</dbReference>
<evidence type="ECO:0000259" key="13">
    <source>
        <dbReference type="PROSITE" id="PS51217"/>
    </source>
</evidence>
<evidence type="ECO:0000256" key="4">
    <source>
        <dbReference type="ARBA" id="ARBA00022806"/>
    </source>
</evidence>
<dbReference type="GO" id="GO:0043138">
    <property type="term" value="F:3'-5' DNA helicase activity"/>
    <property type="evidence" value="ECO:0007669"/>
    <property type="project" value="UniProtKB-EC"/>
</dbReference>
<dbReference type="CDD" id="cd17932">
    <property type="entry name" value="DEXQc_UvrD"/>
    <property type="match status" value="1"/>
</dbReference>
<dbReference type="GO" id="GO:0033202">
    <property type="term" value="C:DNA helicase complex"/>
    <property type="evidence" value="ECO:0007669"/>
    <property type="project" value="TreeGrafter"/>
</dbReference>
<keyword evidence="6" id="KW-0238">DNA-binding</keyword>
<keyword evidence="5 11" id="KW-0067">ATP-binding</keyword>
<keyword evidence="7" id="KW-0413">Isomerase</keyword>
<dbReference type="PROSITE" id="PS51198">
    <property type="entry name" value="UVRD_HELICASE_ATP_BIND"/>
    <property type="match status" value="1"/>
</dbReference>
<sequence length="439" mass="50007">MNDSDILRNLNEQQKAACKIIEGPLLILAGAGSGKTRTITYRIAYLIAHDISPENILAVTFTNKAAEEMKERVYKIVGPVANKITMGTFHSICSRILRKHAELIGYTKNFVIYDEKDALNVIKKIIKEMDLPVESFAPKKIRKIISKYKREFVKPNMVAGGYNPNTLKIATVYDKYVKFLFGNNAMDFDDLIGKTVELMSKYPEIKEFYNEKFRFILVDEYQDTNRMQFELIKLLGDKYKNVCVVGDDDQSIYSFRGADIENILSFDKIFANTKVIKLEKNYRSTKNILKAASNVIKNNMGRKGKTLYTDWKEGEKIELIDGYSSMEEANLVMDKIKSLIARGTRAGDIAILYRINALSRVFEVAAQKYRIPYVIVGGTRFFERAEVKDILAYLKTIVNPRDNVSLSRIINTPPRGIGKKSLELLELEAAMKGVSLLEM</sequence>
<keyword evidence="2 11" id="KW-0547">Nucleotide-binding</keyword>
<dbReference type="PROSITE" id="PS51217">
    <property type="entry name" value="UVRD_HELICASE_CTER"/>
    <property type="match status" value="1"/>
</dbReference>
<dbReference type="PANTHER" id="PTHR11070">
    <property type="entry name" value="UVRD / RECB / PCRA DNA HELICASE FAMILY MEMBER"/>
    <property type="match status" value="1"/>
</dbReference>
<evidence type="ECO:0000256" key="2">
    <source>
        <dbReference type="ARBA" id="ARBA00022741"/>
    </source>
</evidence>
<dbReference type="EC" id="5.6.2.4" evidence="9"/>
<proteinExistence type="inferred from homology"/>
<dbReference type="PANTHER" id="PTHR11070:SF2">
    <property type="entry name" value="ATP-DEPENDENT DNA HELICASE SRS2"/>
    <property type="match status" value="1"/>
</dbReference>
<accession>A0A660S461</accession>
<dbReference type="Pfam" id="PF00580">
    <property type="entry name" value="UvrD-helicase"/>
    <property type="match status" value="1"/>
</dbReference>
<evidence type="ECO:0000256" key="11">
    <source>
        <dbReference type="PROSITE-ProRule" id="PRU00560"/>
    </source>
</evidence>
<dbReference type="InterPro" id="IPR013986">
    <property type="entry name" value="DExx_box_DNA_helicase_dom_sf"/>
</dbReference>
<dbReference type="AlphaFoldDB" id="A0A660S461"/>
<keyword evidence="4 11" id="KW-0347">Helicase</keyword>
<dbReference type="Gene3D" id="1.10.486.10">
    <property type="entry name" value="PCRA, domain 4"/>
    <property type="match status" value="1"/>
</dbReference>